<evidence type="ECO:0000256" key="4">
    <source>
        <dbReference type="ARBA" id="ARBA00022729"/>
    </source>
</evidence>
<keyword evidence="2 5" id="KW-0813">Transport</keyword>
<dbReference type="AlphaFoldDB" id="A0A1N7Q2L3"/>
<reference evidence="7" key="1">
    <citation type="submission" date="2017-01" db="EMBL/GenBank/DDBJ databases">
        <authorList>
            <person name="Varghese N."/>
            <person name="Submissions S."/>
        </authorList>
    </citation>
    <scope>NUCLEOTIDE SEQUENCE [LARGE SCALE GENOMIC DNA]</scope>
    <source>
        <strain evidence="7">DSM 45196</strain>
    </source>
</reference>
<dbReference type="PANTHER" id="PTHR30061:SF50">
    <property type="entry name" value="MALTOSE_MALTODEXTRIN-BINDING PERIPLASMIC PROTEIN"/>
    <property type="match status" value="1"/>
</dbReference>
<dbReference type="PANTHER" id="PTHR30061">
    <property type="entry name" value="MALTOSE-BINDING PERIPLASMIC PROTEIN"/>
    <property type="match status" value="1"/>
</dbReference>
<protein>
    <recommendedName>
        <fullName evidence="5">Maltodextrin-binding protein</fullName>
    </recommendedName>
</protein>
<dbReference type="Proteomes" id="UP000186795">
    <property type="component" value="Unassembled WGS sequence"/>
</dbReference>
<keyword evidence="5" id="KW-0472">Membrane</keyword>
<dbReference type="SUPFAM" id="SSF53850">
    <property type="entry name" value="Periplasmic binding protein-like II"/>
    <property type="match status" value="1"/>
</dbReference>
<dbReference type="GO" id="GO:0055052">
    <property type="term" value="C:ATP-binding cassette (ABC) transporter complex, substrate-binding subunit-containing"/>
    <property type="evidence" value="ECO:0007669"/>
    <property type="project" value="TreeGrafter"/>
</dbReference>
<evidence type="ECO:0000256" key="3">
    <source>
        <dbReference type="ARBA" id="ARBA00022597"/>
    </source>
</evidence>
<comment type="similarity">
    <text evidence="1 5">Belongs to the bacterial solute-binding protein 1 family.</text>
</comment>
<evidence type="ECO:0000256" key="1">
    <source>
        <dbReference type="ARBA" id="ARBA00008520"/>
    </source>
</evidence>
<gene>
    <name evidence="6" type="ORF">SAMN05421790_11722</name>
</gene>
<keyword evidence="5" id="KW-1003">Cell membrane</keyword>
<dbReference type="EMBL" id="FTOD01000017">
    <property type="protein sequence ID" value="SIT17065.1"/>
    <property type="molecule type" value="Genomic_DNA"/>
</dbReference>
<dbReference type="GO" id="GO:0015768">
    <property type="term" value="P:maltose transport"/>
    <property type="evidence" value="ECO:0007669"/>
    <property type="project" value="TreeGrafter"/>
</dbReference>
<dbReference type="InterPro" id="IPR006059">
    <property type="entry name" value="SBP"/>
</dbReference>
<keyword evidence="5" id="KW-0449">Lipoprotein</keyword>
<keyword evidence="3 5" id="KW-0762">Sugar transport</keyword>
<keyword evidence="7" id="KW-1185">Reference proteome</keyword>
<evidence type="ECO:0000256" key="5">
    <source>
        <dbReference type="RuleBase" id="RU365005"/>
    </source>
</evidence>
<keyword evidence="4" id="KW-0732">Signal</keyword>
<evidence type="ECO:0000313" key="6">
    <source>
        <dbReference type="EMBL" id="SIT17065.1"/>
    </source>
</evidence>
<dbReference type="GO" id="GO:1901982">
    <property type="term" value="F:maltose binding"/>
    <property type="evidence" value="ECO:0007669"/>
    <property type="project" value="TreeGrafter"/>
</dbReference>
<dbReference type="PRINTS" id="PR00181">
    <property type="entry name" value="MALTOSEBP"/>
</dbReference>
<sequence length="476" mass="52821">MSPGPGNFFVSWGGKSGGRVKYNIVQTICHMFKEKVCFFLSHLRKRLHILKRGLNGMKWKKWLSLSLAGVVTAGLLAGCGPQREGGTAGTEAGKGEKPKQLVIWENKDANHLKHTRKMAKEYEKKTGIQVKVVDVDILKQQEKLTLDGPNGKGPDVVTWPHDRIGEAVIKGLIQPIEVEEKVTDQFNESTIQAMQYDGKLYGLPRNTESIALLYNKALMKEPPDTFEELIDFAKKNTDPGKKKYGLLFEGENFYYDYFVLDAFGGYVFKELDGKLDPADIGLNNSGAKKGLQRIGSWYQEKLLPPGLKADTINGLFKEGKVAAVINGPWAVKDYRDAGIEVGVAPIPKLNGKDPRTFIGVKGLYVSAYSKNRYWATDFLQFLTGKEALQDRFETTGEIPSREDLLEAPMVKEDPLVAGFAGQAAQGTPMPNIPEMGQVWDPIANAITFVAKGKQNPEQALDDAVKQIEEQIKTQKQ</sequence>
<dbReference type="Gene3D" id="3.40.190.10">
    <property type="entry name" value="Periplasmic binding protein-like II"/>
    <property type="match status" value="2"/>
</dbReference>
<dbReference type="Pfam" id="PF13416">
    <property type="entry name" value="SBP_bac_8"/>
    <property type="match status" value="1"/>
</dbReference>
<comment type="subcellular location">
    <subcellularLocation>
        <location evidence="5">Cell membrane</location>
        <topology evidence="5">Lipid-anchor</topology>
    </subcellularLocation>
</comment>
<evidence type="ECO:0000256" key="2">
    <source>
        <dbReference type="ARBA" id="ARBA00022448"/>
    </source>
</evidence>
<accession>A0A1N7Q2L3</accession>
<evidence type="ECO:0000313" key="7">
    <source>
        <dbReference type="Proteomes" id="UP000186795"/>
    </source>
</evidence>
<organism evidence="6 7">
    <name type="scientific">Kroppenstedtia eburnea</name>
    <dbReference type="NCBI Taxonomy" id="714067"/>
    <lineage>
        <taxon>Bacteria</taxon>
        <taxon>Bacillati</taxon>
        <taxon>Bacillota</taxon>
        <taxon>Bacilli</taxon>
        <taxon>Bacillales</taxon>
        <taxon>Thermoactinomycetaceae</taxon>
        <taxon>Kroppenstedtia</taxon>
    </lineage>
</organism>
<name>A0A1N7Q2L3_9BACL</name>
<dbReference type="GO" id="GO:0015144">
    <property type="term" value="F:carbohydrate transmembrane transporter activity"/>
    <property type="evidence" value="ECO:0007669"/>
    <property type="project" value="InterPro"/>
</dbReference>
<proteinExistence type="inferred from homology"/>
<dbReference type="InterPro" id="IPR006060">
    <property type="entry name" value="Maltose/Cyclodextrin-bd"/>
</dbReference>
<dbReference type="GO" id="GO:0042956">
    <property type="term" value="P:maltodextrin transmembrane transport"/>
    <property type="evidence" value="ECO:0007669"/>
    <property type="project" value="TreeGrafter"/>
</dbReference>